<comment type="caution">
    <text evidence="3">The sequence shown here is derived from an EMBL/GenBank/DDBJ whole genome shotgun (WGS) entry which is preliminary data.</text>
</comment>
<dbReference type="InterPro" id="IPR008984">
    <property type="entry name" value="SMAD_FHA_dom_sf"/>
</dbReference>
<dbReference type="Pfam" id="PF13367">
    <property type="entry name" value="PrsW-protease"/>
    <property type="match status" value="1"/>
</dbReference>
<feature type="transmembrane region" description="Helical" evidence="1">
    <location>
        <begin position="290"/>
        <end position="310"/>
    </location>
</feature>
<keyword evidence="4" id="KW-1185">Reference proteome</keyword>
<accession>A0A433V7P4</accession>
<organism evidence="3 4">
    <name type="scientific">Dulcicalothrix desertica PCC 7102</name>
    <dbReference type="NCBI Taxonomy" id="232991"/>
    <lineage>
        <taxon>Bacteria</taxon>
        <taxon>Bacillati</taxon>
        <taxon>Cyanobacteriota</taxon>
        <taxon>Cyanophyceae</taxon>
        <taxon>Nostocales</taxon>
        <taxon>Calotrichaceae</taxon>
        <taxon>Dulcicalothrix</taxon>
    </lineage>
</organism>
<dbReference type="AlphaFoldDB" id="A0A433V7P4"/>
<evidence type="ECO:0000313" key="3">
    <source>
        <dbReference type="EMBL" id="RUT02133.1"/>
    </source>
</evidence>
<protein>
    <recommendedName>
        <fullName evidence="2">FHA domain-containing protein</fullName>
    </recommendedName>
</protein>
<dbReference type="Pfam" id="PF00498">
    <property type="entry name" value="FHA"/>
    <property type="match status" value="1"/>
</dbReference>
<feature type="transmembrane region" description="Helical" evidence="1">
    <location>
        <begin position="367"/>
        <end position="384"/>
    </location>
</feature>
<dbReference type="Proteomes" id="UP000271624">
    <property type="component" value="Unassembled WGS sequence"/>
</dbReference>
<dbReference type="RefSeq" id="WP_325052231.1">
    <property type="nucleotide sequence ID" value="NZ_RSCL01000017.1"/>
</dbReference>
<dbReference type="SMART" id="SM00240">
    <property type="entry name" value="FHA"/>
    <property type="match status" value="1"/>
</dbReference>
<dbReference type="InterPro" id="IPR000253">
    <property type="entry name" value="FHA_dom"/>
</dbReference>
<keyword evidence="1" id="KW-0472">Membrane</keyword>
<feature type="transmembrane region" description="Helical" evidence="1">
    <location>
        <begin position="200"/>
        <end position="227"/>
    </location>
</feature>
<evidence type="ECO:0000256" key="1">
    <source>
        <dbReference type="SAM" id="Phobius"/>
    </source>
</evidence>
<feature type="transmembrane region" description="Helical" evidence="1">
    <location>
        <begin position="147"/>
        <end position="167"/>
    </location>
</feature>
<feature type="domain" description="FHA" evidence="2">
    <location>
        <begin position="30"/>
        <end position="87"/>
    </location>
</feature>
<dbReference type="SUPFAM" id="SSF49879">
    <property type="entry name" value="SMAD/FHA domain"/>
    <property type="match status" value="1"/>
</dbReference>
<dbReference type="Gene3D" id="2.60.200.20">
    <property type="match status" value="1"/>
</dbReference>
<feature type="transmembrane region" description="Helical" evidence="1">
    <location>
        <begin position="173"/>
        <end position="193"/>
    </location>
</feature>
<name>A0A433V7P4_9CYAN</name>
<reference evidence="3" key="1">
    <citation type="submission" date="2018-12" db="EMBL/GenBank/DDBJ databases">
        <authorList>
            <person name="Will S."/>
            <person name="Neumann-Schaal M."/>
            <person name="Henke P."/>
        </authorList>
    </citation>
    <scope>NUCLEOTIDE SEQUENCE</scope>
    <source>
        <strain evidence="3">PCC 7102</strain>
    </source>
</reference>
<dbReference type="PANTHER" id="PTHR36844">
    <property type="entry name" value="PROTEASE PRSW"/>
    <property type="match status" value="1"/>
</dbReference>
<keyword evidence="1" id="KW-0812">Transmembrane</keyword>
<keyword evidence="1" id="KW-1133">Transmembrane helix</keyword>
<feature type="transmembrane region" description="Helical" evidence="1">
    <location>
        <begin position="390"/>
        <end position="418"/>
    </location>
</feature>
<proteinExistence type="predicted"/>
<dbReference type="PANTHER" id="PTHR36844:SF1">
    <property type="entry name" value="PROTEASE PRSW"/>
    <property type="match status" value="1"/>
</dbReference>
<dbReference type="GO" id="GO:0008233">
    <property type="term" value="F:peptidase activity"/>
    <property type="evidence" value="ECO:0007669"/>
    <property type="project" value="InterPro"/>
</dbReference>
<dbReference type="PROSITE" id="PS50006">
    <property type="entry name" value="FHA_DOMAIN"/>
    <property type="match status" value="1"/>
</dbReference>
<dbReference type="CDD" id="cd00060">
    <property type="entry name" value="FHA"/>
    <property type="match status" value="1"/>
</dbReference>
<reference evidence="3" key="2">
    <citation type="journal article" date="2019" name="Genome Biol. Evol.">
        <title>Day and night: Metabolic profiles and evolutionary relationships of six axenic non-marine cyanobacteria.</title>
        <authorList>
            <person name="Will S.E."/>
            <person name="Henke P."/>
            <person name="Boedeker C."/>
            <person name="Huang S."/>
            <person name="Brinkmann H."/>
            <person name="Rohde M."/>
            <person name="Jarek M."/>
            <person name="Friedl T."/>
            <person name="Seufert S."/>
            <person name="Schumacher M."/>
            <person name="Overmann J."/>
            <person name="Neumann-Schaal M."/>
            <person name="Petersen J."/>
        </authorList>
    </citation>
    <scope>NUCLEOTIDE SEQUENCE [LARGE SCALE GENOMIC DNA]</scope>
    <source>
        <strain evidence="3">PCC 7102</strain>
    </source>
</reference>
<evidence type="ECO:0000313" key="4">
    <source>
        <dbReference type="Proteomes" id="UP000271624"/>
    </source>
</evidence>
<gene>
    <name evidence="3" type="ORF">DSM106972_062080</name>
</gene>
<sequence length="437" mass="47912">MMNHALLRLVSNIGATIQTYPLEDANDVSVEIGRDPSSCQIVLDSNVYPSVSRRHANITSSYSPQGRIFTLKDLNSSCGTYLNNNHLQSSQELQNGDRIRLGEDGPEFIFEHKVLQATVAASFSGGNNKTEESGIFPIGSKEVRKQLFAKGFLIPGIITVIFVVMLFLARGQYYQILLGTYLAFAALFFVYQLCGKLKPWWVMAGSTVFCIIILRTVYFFLIAPVFYKVLPGNLSSSQSLIPALIGNFVGPGMSEELTKAIPIFIFHLLGRRLAEPTRSRIGVEEPLDGILLGAASATGFTLLETLGIYVPRQAMQIAQQLGGANGELAGLQLLVPRILGQVAGHMAWSGWFGYCIGLSILRPNKRWRVLTVGYFSAALLHGLWNSAAALAQIIGILAVVWWVLIGGFSYALLIGAILKARRISPTRSSNFATRFFQ</sequence>
<evidence type="ECO:0000259" key="2">
    <source>
        <dbReference type="PROSITE" id="PS50006"/>
    </source>
</evidence>
<dbReference type="InterPro" id="IPR026898">
    <property type="entry name" value="PrsW"/>
</dbReference>
<dbReference type="EMBL" id="RSCL01000017">
    <property type="protein sequence ID" value="RUT02133.1"/>
    <property type="molecule type" value="Genomic_DNA"/>
</dbReference>